<dbReference type="PANTHER" id="PTHR24320:SF252">
    <property type="entry name" value="DEHYDROGENASE_REDUCTASE FAMILY PROTEIN, PUTATIVE (AFU_ORTHOLOGUE AFUA_3G08550)-RELATED"/>
    <property type="match status" value="1"/>
</dbReference>
<evidence type="ECO:0000256" key="1">
    <source>
        <dbReference type="ARBA" id="ARBA00006484"/>
    </source>
</evidence>
<keyword evidence="2" id="KW-0521">NADP</keyword>
<name>A0A8H4LEC5_9HYPO</name>
<dbReference type="AlphaFoldDB" id="A0A8H4LEC5"/>
<dbReference type="OrthoDB" id="542013at2759"/>
<evidence type="ECO:0000256" key="2">
    <source>
        <dbReference type="ARBA" id="ARBA00022857"/>
    </source>
</evidence>
<dbReference type="Proteomes" id="UP000554235">
    <property type="component" value="Unassembled WGS sequence"/>
</dbReference>
<gene>
    <name evidence="4" type="ORF">FALBO_6712</name>
</gene>
<comment type="similarity">
    <text evidence="1">Belongs to the short-chain dehydrogenases/reductases (SDR) family.</text>
</comment>
<dbReference type="PANTHER" id="PTHR24320">
    <property type="entry name" value="RETINOL DEHYDROGENASE"/>
    <property type="match status" value="1"/>
</dbReference>
<protein>
    <submittedName>
        <fullName evidence="4">Short-chain dehydrogenase reductase SDR</fullName>
    </submittedName>
</protein>
<organism evidence="4 5">
    <name type="scientific">Fusarium albosuccineum</name>
    <dbReference type="NCBI Taxonomy" id="1237068"/>
    <lineage>
        <taxon>Eukaryota</taxon>
        <taxon>Fungi</taxon>
        <taxon>Dikarya</taxon>
        <taxon>Ascomycota</taxon>
        <taxon>Pezizomycotina</taxon>
        <taxon>Sordariomycetes</taxon>
        <taxon>Hypocreomycetidae</taxon>
        <taxon>Hypocreales</taxon>
        <taxon>Nectriaceae</taxon>
        <taxon>Fusarium</taxon>
        <taxon>Fusarium decemcellulare species complex</taxon>
    </lineage>
</organism>
<keyword evidence="5" id="KW-1185">Reference proteome</keyword>
<dbReference type="EMBL" id="JAADYS010000874">
    <property type="protein sequence ID" value="KAF4466429.1"/>
    <property type="molecule type" value="Genomic_DNA"/>
</dbReference>
<comment type="caution">
    <text evidence="4">The sequence shown here is derived from an EMBL/GenBank/DDBJ whole genome shotgun (WGS) entry which is preliminary data.</text>
</comment>
<dbReference type="InterPro" id="IPR036291">
    <property type="entry name" value="NAD(P)-bd_dom_sf"/>
</dbReference>
<keyword evidence="3" id="KW-0560">Oxidoreductase</keyword>
<dbReference type="SUPFAM" id="SSF51735">
    <property type="entry name" value="NAD(P)-binding Rossmann-fold domains"/>
    <property type="match status" value="1"/>
</dbReference>
<evidence type="ECO:0000313" key="5">
    <source>
        <dbReference type="Proteomes" id="UP000554235"/>
    </source>
</evidence>
<dbReference type="Pfam" id="PF00106">
    <property type="entry name" value="adh_short"/>
    <property type="match status" value="2"/>
</dbReference>
<reference evidence="4 5" key="1">
    <citation type="submission" date="2020-01" db="EMBL/GenBank/DDBJ databases">
        <title>Identification and distribution of gene clusters putatively required for synthesis of sphingolipid metabolism inhibitors in phylogenetically diverse species of the filamentous fungus Fusarium.</title>
        <authorList>
            <person name="Kim H.-S."/>
            <person name="Busman M."/>
            <person name="Brown D.W."/>
            <person name="Divon H."/>
            <person name="Uhlig S."/>
            <person name="Proctor R.H."/>
        </authorList>
    </citation>
    <scope>NUCLEOTIDE SEQUENCE [LARGE SCALE GENOMIC DNA]</scope>
    <source>
        <strain evidence="4 5">NRRL 20459</strain>
    </source>
</reference>
<accession>A0A8H4LEC5</accession>
<dbReference type="GO" id="GO:0016491">
    <property type="term" value="F:oxidoreductase activity"/>
    <property type="evidence" value="ECO:0007669"/>
    <property type="project" value="UniProtKB-KW"/>
</dbReference>
<proteinExistence type="inferred from homology"/>
<evidence type="ECO:0000256" key="3">
    <source>
        <dbReference type="ARBA" id="ARBA00023002"/>
    </source>
</evidence>
<sequence length="315" mass="34822">MSTMPFFQPSIRPLPADLDFQGQTIIVTGASSGLGLEFREQTKATLLADPSIRKSDTRADIRVMKFDADSFESTKAFAAQVKQEFKQVHVLMLNAGANGITFEQTKDGHEKTVQVNLLANTLLFFELLPLLEETAEQTGKPTRMSMTGSRMYDTGSLCKMPSSKIPEQVIKYLDDPTTFQGFFRYGDSKILVLLFIHQLGKLYGSHKVIVNNFCPGMVDTPMTKNLPWYLRVPVAALGQLRRIGKVEHGGWIGLNAAAVAGPESHGQLIGDTEVEEIDAFYGSDAMRLLAQRLWQETVEEVAGFGAVPEWANADN</sequence>
<dbReference type="InterPro" id="IPR002347">
    <property type="entry name" value="SDR_fam"/>
</dbReference>
<dbReference type="PRINTS" id="PR00081">
    <property type="entry name" value="GDHRDH"/>
</dbReference>
<dbReference type="Gene3D" id="3.40.50.720">
    <property type="entry name" value="NAD(P)-binding Rossmann-like Domain"/>
    <property type="match status" value="1"/>
</dbReference>
<evidence type="ECO:0000313" key="4">
    <source>
        <dbReference type="EMBL" id="KAF4466429.1"/>
    </source>
</evidence>